<proteinExistence type="predicted"/>
<dbReference type="PANTHER" id="PTHR47592">
    <property type="entry name" value="PBF68 PROTEIN"/>
    <property type="match status" value="1"/>
</dbReference>
<feature type="domain" description="Retrovirus-related Pol polyprotein from transposon TNT 1-94-like beta-barrel" evidence="1">
    <location>
        <begin position="619"/>
        <end position="693"/>
    </location>
</feature>
<dbReference type="InterPro" id="IPR054722">
    <property type="entry name" value="PolX-like_BBD"/>
</dbReference>
<dbReference type="AlphaFoldDB" id="A0A679BBW3"/>
<evidence type="ECO:0000313" key="2">
    <source>
        <dbReference type="EMBL" id="BBF90001.1"/>
    </source>
</evidence>
<organism evidence="2">
    <name type="scientific">Oryza rufipogon</name>
    <name type="common">Brownbeard rice</name>
    <name type="synonym">Asian wild rice</name>
    <dbReference type="NCBI Taxonomy" id="4529"/>
    <lineage>
        <taxon>Eukaryota</taxon>
        <taxon>Viridiplantae</taxon>
        <taxon>Streptophyta</taxon>
        <taxon>Embryophyta</taxon>
        <taxon>Tracheophyta</taxon>
        <taxon>Spermatophyta</taxon>
        <taxon>Magnoliopsida</taxon>
        <taxon>Liliopsida</taxon>
        <taxon>Poales</taxon>
        <taxon>Poaceae</taxon>
        <taxon>BOP clade</taxon>
        <taxon>Oryzoideae</taxon>
        <taxon>Oryzeae</taxon>
        <taxon>Oryzinae</taxon>
        <taxon>Oryza</taxon>
    </lineage>
</organism>
<dbReference type="EMBL" id="AP018881">
    <property type="protein sequence ID" value="BBF90001.1"/>
    <property type="molecule type" value="Genomic_DNA"/>
</dbReference>
<feature type="domain" description="Retrovirus-related Pol polyprotein from transposon TNT 1-94-like beta-barrel" evidence="1">
    <location>
        <begin position="19"/>
        <end position="90"/>
    </location>
</feature>
<feature type="domain" description="Retrovirus-related Pol polyprotein from transposon TNT 1-94-like beta-barrel" evidence="1">
    <location>
        <begin position="469"/>
        <end position="543"/>
    </location>
</feature>
<dbReference type="Pfam" id="PF22936">
    <property type="entry name" value="Pol_BBD"/>
    <property type="match status" value="5"/>
</dbReference>
<name>A0A679BBW3_ORYRU</name>
<sequence length="741" mass="77462">MASYPVFQVSPEEAAKGKWYMATAATNHMTRDQSLISDLKPVTGRVVSRGNGAGLKAHGSGAVNTETVAIPDVWHVPGINANLVSVPQLSLLGLNISFDRGGCTVTRASDGSVVGKARRSACVRVALSLIFSRSSRPRHLGLATAADSSEMASYPAFQVSPEEAAKGKWYIATAATNHMTRDQSVISNLKPVTGRVIGGGNGAGLQVHGSGAVNTETVAIPDVWYVPGINCNLVSVGQLCQLGLEVSIFRGVCTVTRASDGSVVGKAHRSACVRVALSLIFSRSSRPRRLGLATAADSSEMASYPAFQVSPEEAAKGKWYIATAATNHMTRDQSVISNLKPVTGRVIGGGNGAGLQVHGSGAVNTETVAIPDVWYVPGINCNLVSVGQLCQLGLEVSIFRGVCTVTRASDGSVVGKAHRSACVRVALSLIFSRSSRPRRLGLATAADSSEMASYPAFQVSPEEAAKGKWYIATAATNHMTRDQSVISNLKPVTGRVIGGGNGAGLQVHGSGAVNTETVAIPDVWYVPGINCNLVSVGQLCQLGLEVSIFRGVCTVTRASDGSVVGKAHRSACVRVALSLIFSRSSRPRRLGLATAADSSEMASYPAFQVSPEEAAKGKWYIATAATNHMTRDQSVISNLKPVTGRVIGGGNGAGLQVHGSGAVNTETVAIPDVWYVPGINCNLVSVGQLCQLGLEVSIFRGVCTVTRASDGSVVGKAHRSGAVYEPFRRGKIANFQKRQEK</sequence>
<gene>
    <name evidence="2" type="primary">ORUFIa0004E03.25</name>
</gene>
<feature type="domain" description="Retrovirus-related Pol polyprotein from transposon TNT 1-94-like beta-barrel" evidence="1">
    <location>
        <begin position="319"/>
        <end position="393"/>
    </location>
</feature>
<protein>
    <recommendedName>
        <fullName evidence="1">Retrovirus-related Pol polyprotein from transposon TNT 1-94-like beta-barrel domain-containing protein</fullName>
    </recommendedName>
</protein>
<feature type="domain" description="Retrovirus-related Pol polyprotein from transposon TNT 1-94-like beta-barrel" evidence="1">
    <location>
        <begin position="169"/>
        <end position="243"/>
    </location>
</feature>
<reference evidence="2" key="1">
    <citation type="submission" date="2018-08" db="EMBL/GenBank/DDBJ databases">
        <title>Oryza rufipogon genomic DNA, chromosome 11, BAC clone:ORUFIa0004E03.</title>
        <authorList>
            <person name="Wu J."/>
            <person name="Kanamori H."/>
        </authorList>
    </citation>
    <scope>NUCLEOTIDE SEQUENCE</scope>
    <source>
        <strain evidence="2">W1943</strain>
    </source>
</reference>
<dbReference type="PANTHER" id="PTHR47592:SF27">
    <property type="entry name" value="OS08G0421700 PROTEIN"/>
    <property type="match status" value="1"/>
</dbReference>
<evidence type="ECO:0000259" key="1">
    <source>
        <dbReference type="Pfam" id="PF22936"/>
    </source>
</evidence>
<accession>A0A679BBW3</accession>